<reference evidence="1 2" key="1">
    <citation type="journal article" date="2014" name="Agronomy (Basel)">
        <title>A Draft Genome Sequence for Ensete ventricosum, the Drought-Tolerant Tree Against Hunger.</title>
        <authorList>
            <person name="Harrison J."/>
            <person name="Moore K.A."/>
            <person name="Paszkiewicz K."/>
            <person name="Jones T."/>
            <person name="Grant M."/>
            <person name="Ambacheew D."/>
            <person name="Muzemil S."/>
            <person name="Studholme D.J."/>
        </authorList>
    </citation>
    <scope>NUCLEOTIDE SEQUENCE [LARGE SCALE GENOMIC DNA]</scope>
</reference>
<sequence>MWTGAFVAERGPLRLHDTWRHHGGISSSPPTSVFGCHLGKFARIIPPSWNGIEIEVAGKPLKASREELICRTAK</sequence>
<evidence type="ECO:0000313" key="2">
    <source>
        <dbReference type="Proteomes" id="UP000287651"/>
    </source>
</evidence>
<accession>A0A427ACU2</accession>
<dbReference type="EMBL" id="AMZH03002898">
    <property type="protein sequence ID" value="RRT74030.1"/>
    <property type="molecule type" value="Genomic_DNA"/>
</dbReference>
<name>A0A427ACU2_ENSVE</name>
<protein>
    <submittedName>
        <fullName evidence="1">Uncharacterized protein</fullName>
    </submittedName>
</protein>
<proteinExistence type="predicted"/>
<organism evidence="1 2">
    <name type="scientific">Ensete ventricosum</name>
    <name type="common">Abyssinian banana</name>
    <name type="synonym">Musa ensete</name>
    <dbReference type="NCBI Taxonomy" id="4639"/>
    <lineage>
        <taxon>Eukaryota</taxon>
        <taxon>Viridiplantae</taxon>
        <taxon>Streptophyta</taxon>
        <taxon>Embryophyta</taxon>
        <taxon>Tracheophyta</taxon>
        <taxon>Spermatophyta</taxon>
        <taxon>Magnoliopsida</taxon>
        <taxon>Liliopsida</taxon>
        <taxon>Zingiberales</taxon>
        <taxon>Musaceae</taxon>
        <taxon>Ensete</taxon>
    </lineage>
</organism>
<dbReference type="Proteomes" id="UP000287651">
    <property type="component" value="Unassembled WGS sequence"/>
</dbReference>
<evidence type="ECO:0000313" key="1">
    <source>
        <dbReference type="EMBL" id="RRT74030.1"/>
    </source>
</evidence>
<comment type="caution">
    <text evidence="1">The sequence shown here is derived from an EMBL/GenBank/DDBJ whole genome shotgun (WGS) entry which is preliminary data.</text>
</comment>
<gene>
    <name evidence="1" type="ORF">B296_00015487</name>
</gene>
<dbReference type="AlphaFoldDB" id="A0A427ACU2"/>